<protein>
    <recommendedName>
        <fullName evidence="1">DNA-binding phage zinc finger domain-containing protein</fullName>
    </recommendedName>
</protein>
<name>A0A7K1LAH8_9ACTN</name>
<evidence type="ECO:0000313" key="2">
    <source>
        <dbReference type="EMBL" id="MUN41429.1"/>
    </source>
</evidence>
<dbReference type="InterPro" id="IPR056911">
    <property type="entry name" value="Phage_Znf_bind_put"/>
</dbReference>
<feature type="domain" description="DNA-binding phage zinc finger" evidence="1">
    <location>
        <begin position="65"/>
        <end position="109"/>
    </location>
</feature>
<sequence length="132" mass="13587">MPEAGADPLAARCPACLADPGRPCTATSSDLPRELAHKLRPLAAATRLRRCPNCAECAGWTPSVRTPADPAEVSCPVCAAPPGATCTESGNARATWHEVRVRAAALALEPCGACDGIGWIPDPGPKEDTPHA</sequence>
<keyword evidence="3" id="KW-1185">Reference proteome</keyword>
<dbReference type="RefSeq" id="WP_156220600.1">
    <property type="nucleotide sequence ID" value="NZ_WOFH01000014.1"/>
</dbReference>
<organism evidence="2 3">
    <name type="scientific">Actinomadura litoris</name>
    <dbReference type="NCBI Taxonomy" id="2678616"/>
    <lineage>
        <taxon>Bacteria</taxon>
        <taxon>Bacillati</taxon>
        <taxon>Actinomycetota</taxon>
        <taxon>Actinomycetes</taxon>
        <taxon>Streptosporangiales</taxon>
        <taxon>Thermomonosporaceae</taxon>
        <taxon>Actinomadura</taxon>
    </lineage>
</organism>
<dbReference type="EMBL" id="WOFH01000014">
    <property type="protein sequence ID" value="MUN41429.1"/>
    <property type="molecule type" value="Genomic_DNA"/>
</dbReference>
<reference evidence="2 3" key="1">
    <citation type="submission" date="2019-11" db="EMBL/GenBank/DDBJ databases">
        <authorList>
            <person name="Cao P."/>
        </authorList>
    </citation>
    <scope>NUCLEOTIDE SEQUENCE [LARGE SCALE GENOMIC DNA]</scope>
    <source>
        <strain evidence="2 3">NEAU-AAG5</strain>
    </source>
</reference>
<gene>
    <name evidence="2" type="ORF">GNZ18_33275</name>
</gene>
<evidence type="ECO:0000259" key="1">
    <source>
        <dbReference type="Pfam" id="PF24623"/>
    </source>
</evidence>
<dbReference type="AlphaFoldDB" id="A0A7K1LAH8"/>
<dbReference type="Pfam" id="PF24623">
    <property type="entry name" value="Phage_zn_bind_8"/>
    <property type="match status" value="1"/>
</dbReference>
<dbReference type="Proteomes" id="UP000432015">
    <property type="component" value="Unassembled WGS sequence"/>
</dbReference>
<accession>A0A7K1LAH8</accession>
<evidence type="ECO:0000313" key="3">
    <source>
        <dbReference type="Proteomes" id="UP000432015"/>
    </source>
</evidence>
<proteinExistence type="predicted"/>
<comment type="caution">
    <text evidence="2">The sequence shown here is derived from an EMBL/GenBank/DDBJ whole genome shotgun (WGS) entry which is preliminary data.</text>
</comment>